<reference evidence="1 2" key="1">
    <citation type="journal article" date="2010" name="Genome Biol. Evol.">
        <title>The sequence of a 1.8-mb bacterial linear plasmid reveals a rich evolutionary reservoir of secondary metabolic pathways.</title>
        <authorList>
            <person name="Medema M.H."/>
            <person name="Trefzer A."/>
            <person name="Kovalchuk A."/>
            <person name="van den Berg M."/>
            <person name="Mueller U."/>
            <person name="Heijne W."/>
            <person name="Wu L."/>
            <person name="Alam M.T."/>
            <person name="Ronning C.M."/>
            <person name="Nierman W.C."/>
            <person name="Bovenberg R.A.L."/>
            <person name="Breitling R."/>
            <person name="Takano E."/>
        </authorList>
    </citation>
    <scope>NUCLEOTIDE SEQUENCE [LARGE SCALE GENOMIC DNA]</scope>
    <source>
        <strain evidence="2">ATCC 27064 / DSM 738 / JCM 4710 / NBRC 13307 / NCIMB 12785 / NRRL 3585 / VKM Ac-602</strain>
    </source>
</reference>
<name>E2Q5U3_STRCL</name>
<dbReference type="Gene3D" id="3.40.50.11780">
    <property type="match status" value="1"/>
</dbReference>
<dbReference type="eggNOG" id="COG3497">
    <property type="taxonomic scope" value="Bacteria"/>
</dbReference>
<dbReference type="AlphaFoldDB" id="E2Q5U3"/>
<organism evidence="1 2">
    <name type="scientific">Streptomyces clavuligerus</name>
    <dbReference type="NCBI Taxonomy" id="1901"/>
    <lineage>
        <taxon>Bacteria</taxon>
        <taxon>Bacillati</taxon>
        <taxon>Actinomycetota</taxon>
        <taxon>Actinomycetes</taxon>
        <taxon>Kitasatosporales</taxon>
        <taxon>Streptomycetaceae</taxon>
        <taxon>Streptomyces</taxon>
    </lineage>
</organism>
<evidence type="ECO:0000313" key="2">
    <source>
        <dbReference type="Proteomes" id="UP000002357"/>
    </source>
</evidence>
<dbReference type="EMBL" id="CM000913">
    <property type="protein sequence ID" value="EFG05103.1"/>
    <property type="molecule type" value="Genomic_DNA"/>
</dbReference>
<sequence>EGNGARTVPASGHVVGGIARLDAERGAHHTPANAVLLEAVDLAVALPPQQRLRLADAGIDLLRCTRGRGLTVCSPTL</sequence>
<feature type="non-terminal residue" evidence="1">
    <location>
        <position position="1"/>
    </location>
</feature>
<dbReference type="Proteomes" id="UP000002357">
    <property type="component" value="Chromosome"/>
</dbReference>
<evidence type="ECO:0000313" key="1">
    <source>
        <dbReference type="EMBL" id="EFG05103.1"/>
    </source>
</evidence>
<keyword evidence="2" id="KW-1185">Reference proteome</keyword>
<proteinExistence type="predicted"/>
<protein>
    <submittedName>
        <fullName evidence="1">Putative phage tail sheath protein</fullName>
    </submittedName>
</protein>
<gene>
    <name evidence="1" type="ORF">SCLAV_0027</name>
</gene>
<accession>E2Q5U3</accession>